<dbReference type="Gene3D" id="3.40.50.1820">
    <property type="entry name" value="alpha/beta hydrolase"/>
    <property type="match status" value="1"/>
</dbReference>
<dbReference type="KEGG" id="mgor:H0P51_00410"/>
<dbReference type="PRINTS" id="PR00111">
    <property type="entry name" value="ABHYDROLASE"/>
</dbReference>
<reference evidence="3" key="2">
    <citation type="submission" date="2020-07" db="EMBL/GenBank/DDBJ databases">
        <authorList>
            <person name="Yu X."/>
        </authorList>
    </citation>
    <scope>NUCLEOTIDE SEQUENCE [LARGE SCALE GENOMIC DNA]</scope>
    <source>
        <strain evidence="3">24T</strain>
    </source>
</reference>
<feature type="domain" description="AB hydrolase-1" evidence="2">
    <location>
        <begin position="30"/>
        <end position="267"/>
    </location>
</feature>
<dbReference type="InterPro" id="IPR029058">
    <property type="entry name" value="AB_hydrolase_fold"/>
</dbReference>
<dbReference type="InterPro" id="IPR050266">
    <property type="entry name" value="AB_hydrolase_sf"/>
</dbReference>
<dbReference type="SUPFAM" id="SSF53474">
    <property type="entry name" value="alpha/beta-Hydrolases"/>
    <property type="match status" value="1"/>
</dbReference>
<dbReference type="PANTHER" id="PTHR43798">
    <property type="entry name" value="MONOACYLGLYCEROL LIPASE"/>
    <property type="match status" value="1"/>
</dbReference>
<name>A0A7D6HY36_9MYCO</name>
<dbReference type="InterPro" id="IPR000073">
    <property type="entry name" value="AB_hydrolase_1"/>
</dbReference>
<keyword evidence="1 3" id="KW-0378">Hydrolase</keyword>
<evidence type="ECO:0000259" key="2">
    <source>
        <dbReference type="Pfam" id="PF00561"/>
    </source>
</evidence>
<protein>
    <submittedName>
        <fullName evidence="3">Alpha/beta hydrolase</fullName>
    </submittedName>
</protein>
<proteinExistence type="predicted"/>
<dbReference type="EMBL" id="CP059165">
    <property type="protein sequence ID" value="QLL07535.1"/>
    <property type="molecule type" value="Genomic_DNA"/>
</dbReference>
<dbReference type="AlphaFoldDB" id="A0A7D6HY36"/>
<gene>
    <name evidence="3" type="ORF">H0P51_00410</name>
</gene>
<organism evidence="3 4">
    <name type="scientific">Mycobacterium vicinigordonae</name>
    <dbReference type="NCBI Taxonomy" id="1719132"/>
    <lineage>
        <taxon>Bacteria</taxon>
        <taxon>Bacillati</taxon>
        <taxon>Actinomycetota</taxon>
        <taxon>Actinomycetes</taxon>
        <taxon>Mycobacteriales</taxon>
        <taxon>Mycobacteriaceae</taxon>
        <taxon>Mycobacterium</taxon>
    </lineage>
</organism>
<dbReference type="Pfam" id="PF00561">
    <property type="entry name" value="Abhydrolase_1"/>
    <property type="match status" value="1"/>
</dbReference>
<sequence length="278" mass="29903">MTTSTITTQDVAVGDVRFHLSTSGDPASRPVLWLHGSGPGVTALTNWENLLAALAGDFYNLAPDVIGFGDSTHPDPPPQGIAAFTDLRVATLIALLDQLGIDQVDIVGNSMGAIVGMCLTLAHPQRVRRLVLMGAGGAPLPPTRGLVSLILFYDDPSVEAMSRLLTQFVSDSGVFGDQLMGIAAERMLRATRPEVERSHRATFAPTGGPLPITAETMATITHPVLLVHGDSDRIIDPQASRWYAAMLPNARLEIVKSAGHWLQFEHPDRFADLLRDFL</sequence>
<dbReference type="RefSeq" id="WP_180916108.1">
    <property type="nucleotide sequence ID" value="NZ_CP059165.1"/>
</dbReference>
<reference evidence="3" key="1">
    <citation type="submission" date="2020-07" db="EMBL/GenBank/DDBJ databases">
        <title>Description of Mycobacterium gordonae subsp. intergordonae subsp.nov. and Mycobacterium gordonae subsp. gordonae subsp. nov.</title>
        <authorList>
            <person name="Huang H."/>
        </authorList>
    </citation>
    <scope>NUCLEOTIDE SEQUENCE [LARGE SCALE GENOMIC DNA]</scope>
    <source>
        <strain evidence="3">24T</strain>
    </source>
</reference>
<dbReference type="GO" id="GO:0016020">
    <property type="term" value="C:membrane"/>
    <property type="evidence" value="ECO:0007669"/>
    <property type="project" value="TreeGrafter"/>
</dbReference>
<accession>A0A7D6HY36</accession>
<dbReference type="GO" id="GO:0016787">
    <property type="term" value="F:hydrolase activity"/>
    <property type="evidence" value="ECO:0007669"/>
    <property type="project" value="UniProtKB-KW"/>
</dbReference>
<dbReference type="PRINTS" id="PR00412">
    <property type="entry name" value="EPOXHYDRLASE"/>
</dbReference>
<evidence type="ECO:0000256" key="1">
    <source>
        <dbReference type="ARBA" id="ARBA00022801"/>
    </source>
</evidence>
<dbReference type="Proteomes" id="UP000510682">
    <property type="component" value="Chromosome"/>
</dbReference>
<evidence type="ECO:0000313" key="3">
    <source>
        <dbReference type="EMBL" id="QLL07535.1"/>
    </source>
</evidence>
<dbReference type="InterPro" id="IPR000639">
    <property type="entry name" value="Epox_hydrolase-like"/>
</dbReference>
<dbReference type="PANTHER" id="PTHR43798:SF31">
    <property type="entry name" value="AB HYDROLASE SUPERFAMILY PROTEIN YCLE"/>
    <property type="match status" value="1"/>
</dbReference>
<evidence type="ECO:0000313" key="4">
    <source>
        <dbReference type="Proteomes" id="UP000510682"/>
    </source>
</evidence>
<keyword evidence="4" id="KW-1185">Reference proteome</keyword>